<gene>
    <name evidence="3" type="primary">vanJ</name>
    <name evidence="3" type="ORF">GCM10022261_20930</name>
</gene>
<evidence type="ECO:0000313" key="3">
    <source>
        <dbReference type="EMBL" id="GAA4284562.1"/>
    </source>
</evidence>
<keyword evidence="4" id="KW-1185">Reference proteome</keyword>
<evidence type="ECO:0000259" key="2">
    <source>
        <dbReference type="Pfam" id="PF03372"/>
    </source>
</evidence>
<keyword evidence="1" id="KW-0812">Transmembrane</keyword>
<dbReference type="InterPro" id="IPR005135">
    <property type="entry name" value="Endo/exonuclease/phosphatase"/>
</dbReference>
<reference evidence="4" key="1">
    <citation type="journal article" date="2019" name="Int. J. Syst. Evol. Microbiol.">
        <title>The Global Catalogue of Microorganisms (GCM) 10K type strain sequencing project: providing services to taxonomists for standard genome sequencing and annotation.</title>
        <authorList>
            <consortium name="The Broad Institute Genomics Platform"/>
            <consortium name="The Broad Institute Genome Sequencing Center for Infectious Disease"/>
            <person name="Wu L."/>
            <person name="Ma J."/>
        </authorList>
    </citation>
    <scope>NUCLEOTIDE SEQUENCE [LARGE SCALE GENOMIC DNA]</scope>
    <source>
        <strain evidence="4">JCM 17458</strain>
    </source>
</reference>
<dbReference type="Gene3D" id="3.60.10.10">
    <property type="entry name" value="Endonuclease/exonuclease/phosphatase"/>
    <property type="match status" value="1"/>
</dbReference>
<sequence length="295" mass="32067">MTFVVGALLAALLAMHELVPTSYGLALAVESMLPWTWVIIVLIFIVALFRFSAFSIVGVLLPAIVWLTMFGGYLRPAQTPAEADITVATQNVGARMPQPTATAKNLIAADPDIVAMQEIESLSGEIISEQLSGHYPHATVADTIGVWSKWPMSEPREIDLGIQWPRAFVTTISTDHGDVSFYSVHLPSVRPGEESLRNSALSRLSESIAADDADRVIVAGDFNASSTDRYFEQLDEQLVGTREAVGGGFGFTWPSLFPVVRLDHIMVRGLEPVGDEVLDRGTSDHRAVLGHLNIE</sequence>
<evidence type="ECO:0000256" key="1">
    <source>
        <dbReference type="SAM" id="Phobius"/>
    </source>
</evidence>
<evidence type="ECO:0000313" key="4">
    <source>
        <dbReference type="Proteomes" id="UP001501586"/>
    </source>
</evidence>
<protein>
    <submittedName>
        <fullName evidence="3">Teicoplanin resistance protein VanJ</fullName>
    </submittedName>
</protein>
<name>A0ABP8EKQ5_9MICO</name>
<feature type="transmembrane region" description="Helical" evidence="1">
    <location>
        <begin position="36"/>
        <end position="67"/>
    </location>
</feature>
<keyword evidence="1" id="KW-0472">Membrane</keyword>
<proteinExistence type="predicted"/>
<keyword evidence="1" id="KW-1133">Transmembrane helix</keyword>
<accession>A0ABP8EKQ5</accession>
<organism evidence="3 4">
    <name type="scientific">Brevibacterium daeguense</name>
    <dbReference type="NCBI Taxonomy" id="909936"/>
    <lineage>
        <taxon>Bacteria</taxon>
        <taxon>Bacillati</taxon>
        <taxon>Actinomycetota</taxon>
        <taxon>Actinomycetes</taxon>
        <taxon>Micrococcales</taxon>
        <taxon>Brevibacteriaceae</taxon>
        <taxon>Brevibacterium</taxon>
    </lineage>
</organism>
<dbReference type="EMBL" id="BAABAZ010000006">
    <property type="protein sequence ID" value="GAA4284562.1"/>
    <property type="molecule type" value="Genomic_DNA"/>
</dbReference>
<dbReference type="InterPro" id="IPR036691">
    <property type="entry name" value="Endo/exonu/phosph_ase_sf"/>
</dbReference>
<feature type="domain" description="Endonuclease/exonuclease/phosphatase" evidence="2">
    <location>
        <begin position="89"/>
        <end position="285"/>
    </location>
</feature>
<dbReference type="Proteomes" id="UP001501586">
    <property type="component" value="Unassembled WGS sequence"/>
</dbReference>
<comment type="caution">
    <text evidence="3">The sequence shown here is derived from an EMBL/GenBank/DDBJ whole genome shotgun (WGS) entry which is preliminary data.</text>
</comment>
<dbReference type="SUPFAM" id="SSF56219">
    <property type="entry name" value="DNase I-like"/>
    <property type="match status" value="1"/>
</dbReference>
<dbReference type="Pfam" id="PF03372">
    <property type="entry name" value="Exo_endo_phos"/>
    <property type="match status" value="1"/>
</dbReference>